<evidence type="ECO:0000256" key="6">
    <source>
        <dbReference type="ARBA" id="ARBA00022679"/>
    </source>
</evidence>
<dbReference type="Gene3D" id="1.25.40.120">
    <property type="entry name" value="Protein prenylyltransferase"/>
    <property type="match status" value="1"/>
</dbReference>
<dbReference type="PANTHER" id="PTHR11129">
    <property type="entry name" value="PROTEIN FARNESYLTRANSFERASE ALPHA SUBUNIT/RAB GERANYLGERANYL TRANSFERASE ALPHA SUBUNIT"/>
    <property type="match status" value="1"/>
</dbReference>
<organism evidence="14 15">
    <name type="scientific">Striga hermonthica</name>
    <name type="common">Purple witchweed</name>
    <name type="synonym">Buchnera hermonthica</name>
    <dbReference type="NCBI Taxonomy" id="68872"/>
    <lineage>
        <taxon>Eukaryota</taxon>
        <taxon>Viridiplantae</taxon>
        <taxon>Streptophyta</taxon>
        <taxon>Embryophyta</taxon>
        <taxon>Tracheophyta</taxon>
        <taxon>Spermatophyta</taxon>
        <taxon>Magnoliopsida</taxon>
        <taxon>eudicotyledons</taxon>
        <taxon>Gunneridae</taxon>
        <taxon>Pentapetalae</taxon>
        <taxon>asterids</taxon>
        <taxon>lamiids</taxon>
        <taxon>Lamiales</taxon>
        <taxon>Orobanchaceae</taxon>
        <taxon>Buchnereae</taxon>
        <taxon>Striga</taxon>
    </lineage>
</organism>
<keyword evidence="8" id="KW-0460">Magnesium</keyword>
<dbReference type="OrthoDB" id="272289at2759"/>
<evidence type="ECO:0000256" key="1">
    <source>
        <dbReference type="ARBA" id="ARBA00001946"/>
    </source>
</evidence>
<dbReference type="Pfam" id="PF01239">
    <property type="entry name" value="PPTA"/>
    <property type="match status" value="3"/>
</dbReference>
<dbReference type="GO" id="GO:0005953">
    <property type="term" value="C:CAAX-protein geranylgeranyltransferase complex"/>
    <property type="evidence" value="ECO:0007669"/>
    <property type="project" value="TreeGrafter"/>
</dbReference>
<gene>
    <name evidence="14" type="ORF">SHERM_03692</name>
</gene>
<evidence type="ECO:0000256" key="12">
    <source>
        <dbReference type="ARBA" id="ARBA00043086"/>
    </source>
</evidence>
<dbReference type="SUPFAM" id="SSF48439">
    <property type="entry name" value="Protein prenylyltransferase"/>
    <property type="match status" value="1"/>
</dbReference>
<comment type="cofactor">
    <cofactor evidence="1">
        <name>Mg(2+)</name>
        <dbReference type="ChEBI" id="CHEBI:18420"/>
    </cofactor>
</comment>
<dbReference type="GO" id="GO:0005965">
    <property type="term" value="C:protein farnesyltransferase complex"/>
    <property type="evidence" value="ECO:0007669"/>
    <property type="project" value="TreeGrafter"/>
</dbReference>
<keyword evidence="5" id="KW-0637">Prenyltransferase</keyword>
<protein>
    <recommendedName>
        <fullName evidence="9">Protein farnesyltransferase/geranylgeranyltransferase type-1 subunit alpha</fullName>
        <ecNumber evidence="4">2.5.1.58</ecNumber>
        <ecNumber evidence="3">2.5.1.59</ecNumber>
    </recommendedName>
    <alternativeName>
        <fullName evidence="12">CAAX farnesyltransferase subunit alpha</fullName>
    </alternativeName>
    <alternativeName>
        <fullName evidence="11">FTase-alpha</fullName>
    </alternativeName>
    <alternativeName>
        <fullName evidence="10">Ras proteins prenyltransferase subunit alpha</fullName>
    </alternativeName>
    <alternativeName>
        <fullName evidence="13">Type I protein geranyl-geranyltransferase subunit alpha</fullName>
    </alternativeName>
</protein>
<dbReference type="Proteomes" id="UP001153555">
    <property type="component" value="Unassembled WGS sequence"/>
</dbReference>
<evidence type="ECO:0000313" key="14">
    <source>
        <dbReference type="EMBL" id="CAA0836623.1"/>
    </source>
</evidence>
<comment type="caution">
    <text evidence="14">The sequence shown here is derived from an EMBL/GenBank/DDBJ whole genome shotgun (WGS) entry which is preliminary data.</text>
</comment>
<dbReference type="GO" id="GO:0004660">
    <property type="term" value="F:protein farnesyltransferase activity"/>
    <property type="evidence" value="ECO:0007669"/>
    <property type="project" value="UniProtKB-EC"/>
</dbReference>
<evidence type="ECO:0000256" key="9">
    <source>
        <dbReference type="ARBA" id="ARBA00040965"/>
    </source>
</evidence>
<dbReference type="AlphaFoldDB" id="A0A9N7RPX7"/>
<comment type="similarity">
    <text evidence="2">Belongs to the protein prenyltransferase subunit alpha family.</text>
</comment>
<accession>A0A9N7RPX7</accession>
<evidence type="ECO:0000256" key="7">
    <source>
        <dbReference type="ARBA" id="ARBA00022737"/>
    </source>
</evidence>
<evidence type="ECO:0000313" key="15">
    <source>
        <dbReference type="Proteomes" id="UP001153555"/>
    </source>
</evidence>
<evidence type="ECO:0000256" key="2">
    <source>
        <dbReference type="ARBA" id="ARBA00006734"/>
    </source>
</evidence>
<evidence type="ECO:0000256" key="10">
    <source>
        <dbReference type="ARBA" id="ARBA00041392"/>
    </source>
</evidence>
<dbReference type="EC" id="2.5.1.59" evidence="3"/>
<evidence type="ECO:0000256" key="3">
    <source>
        <dbReference type="ARBA" id="ARBA00012700"/>
    </source>
</evidence>
<dbReference type="InterPro" id="IPR002088">
    <property type="entry name" value="Prenyl_trans_a"/>
</dbReference>
<evidence type="ECO:0000256" key="11">
    <source>
        <dbReference type="ARBA" id="ARBA00042436"/>
    </source>
</evidence>
<dbReference type="EC" id="2.5.1.58" evidence="4"/>
<keyword evidence="7" id="KW-0677">Repeat</keyword>
<reference evidence="14" key="1">
    <citation type="submission" date="2019-12" db="EMBL/GenBank/DDBJ databases">
        <authorList>
            <person name="Scholes J."/>
        </authorList>
    </citation>
    <scope>NUCLEOTIDE SEQUENCE</scope>
</reference>
<dbReference type="PANTHER" id="PTHR11129:SF1">
    <property type="entry name" value="PROTEIN FARNESYLTRANSFERASE_GERANYLGERANYLTRANSFERASE TYPE-1 SUBUNIT ALPHA"/>
    <property type="match status" value="1"/>
</dbReference>
<sequence>MAGKSRKDQQCSGLRELLQDVNRQPWEYIVLPLRKVTQPSSPDAEQLSKYYADLLWTSTKMDPCSSDFWRQRRFLCKKLGTKGASFELLVTKNHLYMDRKNENVWFHRKWVLDTFGGWENELAFCTERLQRDTYDEQAWVQRFFAVLSCEIGIAEFDYALEAIEKDPENEFPWRHLWHLYEQIRGGEMVEDSKSKSELRKQVGKKLDSLFVRVIDTRNDFDWDFPFTKRELDSNVIRMNITMRGKKYLCAMEALLHLAILGYYPSKPVRDALADIYPITVKKSRPVEQIRYILDLANGWRAPFWTRRVHKYDL</sequence>
<keyword evidence="6" id="KW-0808">Transferase</keyword>
<evidence type="ECO:0000256" key="4">
    <source>
        <dbReference type="ARBA" id="ARBA00012702"/>
    </source>
</evidence>
<dbReference type="GO" id="GO:0004662">
    <property type="term" value="F:CAAX-protein geranylgeranyltransferase activity"/>
    <property type="evidence" value="ECO:0007669"/>
    <property type="project" value="UniProtKB-EC"/>
</dbReference>
<proteinExistence type="inferred from homology"/>
<dbReference type="EMBL" id="CACSLK010030184">
    <property type="protein sequence ID" value="CAA0836623.1"/>
    <property type="molecule type" value="Genomic_DNA"/>
</dbReference>
<evidence type="ECO:0000256" key="13">
    <source>
        <dbReference type="ARBA" id="ARBA00043219"/>
    </source>
</evidence>
<evidence type="ECO:0000256" key="8">
    <source>
        <dbReference type="ARBA" id="ARBA00022842"/>
    </source>
</evidence>
<name>A0A9N7RPX7_STRHE</name>
<keyword evidence="15" id="KW-1185">Reference proteome</keyword>
<evidence type="ECO:0000256" key="5">
    <source>
        <dbReference type="ARBA" id="ARBA00022602"/>
    </source>
</evidence>